<keyword evidence="2" id="KW-1185">Reference proteome</keyword>
<gene>
    <name evidence="1" type="ORF">AWL63_19110</name>
</gene>
<dbReference type="EMBL" id="CP014168">
    <property type="protein sequence ID" value="AOH85740.1"/>
    <property type="molecule type" value="Genomic_DNA"/>
</dbReference>
<name>A0A1B3ZE89_9SPHN</name>
<protein>
    <submittedName>
        <fullName evidence="1">Uncharacterized protein</fullName>
    </submittedName>
</protein>
<organism evidence="1 2">
    <name type="scientific">Sphingomonas panacis</name>
    <dbReference type="NCBI Taxonomy" id="1560345"/>
    <lineage>
        <taxon>Bacteria</taxon>
        <taxon>Pseudomonadati</taxon>
        <taxon>Pseudomonadota</taxon>
        <taxon>Alphaproteobacteria</taxon>
        <taxon>Sphingomonadales</taxon>
        <taxon>Sphingomonadaceae</taxon>
        <taxon>Sphingomonas</taxon>
    </lineage>
</organism>
<dbReference type="STRING" id="1560345.AWL63_19110"/>
<dbReference type="AlphaFoldDB" id="A0A1B3ZE89"/>
<dbReference type="KEGG" id="span:AWL63_19110"/>
<evidence type="ECO:0000313" key="2">
    <source>
        <dbReference type="Proteomes" id="UP000094256"/>
    </source>
</evidence>
<dbReference type="OrthoDB" id="7563056at2"/>
<reference evidence="1 2" key="1">
    <citation type="submission" date="2016-01" db="EMBL/GenBank/DDBJ databases">
        <title>Complete genome and mega plasmid sequence of Sphingomonas panacis DCY99 elicits systemic resistance in rice to Xanthomonas oryzae.</title>
        <authorList>
            <person name="Kim Y.J."/>
            <person name="Yang D.C."/>
            <person name="Sing P."/>
        </authorList>
    </citation>
    <scope>NUCLEOTIDE SEQUENCE [LARGE SCALE GENOMIC DNA]</scope>
    <source>
        <strain evidence="1 2">DCY99</strain>
    </source>
</reference>
<accession>A0A1B3ZE89</accession>
<evidence type="ECO:0000313" key="1">
    <source>
        <dbReference type="EMBL" id="AOH85740.1"/>
    </source>
</evidence>
<dbReference type="RefSeq" id="WP_069206269.1">
    <property type="nucleotide sequence ID" value="NZ_CP014168.1"/>
</dbReference>
<proteinExistence type="predicted"/>
<sequence>MLDIAKALGVGKTRAKTLVHQLATEKMIERAPGSQRAISVPGLTEKMIAEKLRSQGWIVDQDVIGSSGTGPQSHLSLIAVLDHVPPVEALGGDDHDYGDDGIA</sequence>
<dbReference type="Proteomes" id="UP000094256">
    <property type="component" value="Chromosome"/>
</dbReference>